<keyword evidence="1" id="KW-0472">Membrane</keyword>
<dbReference type="Gene3D" id="3.30.70.270">
    <property type="match status" value="1"/>
</dbReference>
<feature type="transmembrane region" description="Helical" evidence="1">
    <location>
        <begin position="257"/>
        <end position="281"/>
    </location>
</feature>
<reference evidence="3 4" key="1">
    <citation type="journal article" date="2019" name="Int. J. Syst. Evol. Microbiol.">
        <title>The Global Catalogue of Microorganisms (GCM) 10K type strain sequencing project: providing services to taxonomists for standard genome sequencing and annotation.</title>
        <authorList>
            <consortium name="The Broad Institute Genomics Platform"/>
            <consortium name="The Broad Institute Genome Sequencing Center for Infectious Disease"/>
            <person name="Wu L."/>
            <person name="Ma J."/>
        </authorList>
    </citation>
    <scope>NUCLEOTIDE SEQUENCE [LARGE SCALE GENOMIC DNA]</scope>
    <source>
        <strain evidence="3 4">JCM 10425</strain>
    </source>
</reference>
<proteinExistence type="predicted"/>
<organism evidence="3 4">
    <name type="scientific">Cryptosporangium japonicum</name>
    <dbReference type="NCBI Taxonomy" id="80872"/>
    <lineage>
        <taxon>Bacteria</taxon>
        <taxon>Bacillati</taxon>
        <taxon>Actinomycetota</taxon>
        <taxon>Actinomycetes</taxon>
        <taxon>Cryptosporangiales</taxon>
        <taxon>Cryptosporangiaceae</taxon>
        <taxon>Cryptosporangium</taxon>
    </lineage>
</organism>
<keyword evidence="1" id="KW-0812">Transmembrane</keyword>
<dbReference type="SMART" id="SM00267">
    <property type="entry name" value="GGDEF"/>
    <property type="match status" value="1"/>
</dbReference>
<keyword evidence="1" id="KW-1133">Transmembrane helix</keyword>
<evidence type="ECO:0000313" key="4">
    <source>
        <dbReference type="Proteomes" id="UP001500967"/>
    </source>
</evidence>
<dbReference type="PANTHER" id="PTHR46663:SF2">
    <property type="entry name" value="GGDEF DOMAIN-CONTAINING PROTEIN"/>
    <property type="match status" value="1"/>
</dbReference>
<dbReference type="InterPro" id="IPR000160">
    <property type="entry name" value="GGDEF_dom"/>
</dbReference>
<dbReference type="EMBL" id="BAAAGX010000002">
    <property type="protein sequence ID" value="GAA0221154.1"/>
    <property type="molecule type" value="Genomic_DNA"/>
</dbReference>
<accession>A0ABN0TGJ8</accession>
<dbReference type="PANTHER" id="PTHR46663">
    <property type="entry name" value="DIGUANYLATE CYCLASE DGCT-RELATED"/>
    <property type="match status" value="1"/>
</dbReference>
<evidence type="ECO:0000313" key="3">
    <source>
        <dbReference type="EMBL" id="GAA0221154.1"/>
    </source>
</evidence>
<dbReference type="RefSeq" id="WP_344646874.1">
    <property type="nucleotide sequence ID" value="NZ_BAAAGX010000002.1"/>
</dbReference>
<comment type="caution">
    <text evidence="3">The sequence shown here is derived from an EMBL/GenBank/DDBJ whole genome shotgun (WGS) entry which is preliminary data.</text>
</comment>
<evidence type="ECO:0000259" key="2">
    <source>
        <dbReference type="PROSITE" id="PS50887"/>
    </source>
</evidence>
<feature type="domain" description="GGDEF" evidence="2">
    <location>
        <begin position="316"/>
        <end position="444"/>
    </location>
</feature>
<name>A0ABN0TGJ8_9ACTN</name>
<protein>
    <recommendedName>
        <fullName evidence="2">GGDEF domain-containing protein</fullName>
    </recommendedName>
</protein>
<dbReference type="Pfam" id="PF00990">
    <property type="entry name" value="GGDEF"/>
    <property type="match status" value="1"/>
</dbReference>
<dbReference type="InterPro" id="IPR043128">
    <property type="entry name" value="Rev_trsase/Diguanyl_cyclase"/>
</dbReference>
<dbReference type="InterPro" id="IPR029787">
    <property type="entry name" value="Nucleotide_cyclase"/>
</dbReference>
<sequence length="451" mass="47378">MTTAWRSRLAGGLVVLLAVAVVAAAGLYLADVQGDARRSILADFDTRAELAAGVSGDTVSASEEKTREWATTNFAGPPDGLDAVLEVQRAGIGWLAVLEADGSVLGASPASVSTLAATLVATQGFRLATTTRRLTYGDVTTEDGVAMLYAFQPFNVGNGIRVLAVPTTVTELSTILRSALDVTGSPTYVLDSAGATIVTTSGTLDAPLAAAARTTGHGVTADGKYYLSLPVAGTTWRMIIAKPRSELLAPVRETTRVAWLIFAGFAAAVTVILVVGAMTLLGSARLAHARLHDTLTGLPNRALFLERAEAAIAQRHAVTALFLDLDGFKPVNDTYGHAVGDKLLAEVGRRLVAATRTNDLVSRFGGDEFLVLCRGDATAVATRVHGEISQPYEIDGHTLRIGVSIGLAALDDHTDDAETLIHHADLALYEAKRTGRGRIERFEPRLATAAE</sequence>
<dbReference type="InterPro" id="IPR052163">
    <property type="entry name" value="DGC-Regulatory_Protein"/>
</dbReference>
<gene>
    <name evidence="3" type="ORF">GCM10009539_02950</name>
</gene>
<keyword evidence="4" id="KW-1185">Reference proteome</keyword>
<dbReference type="CDD" id="cd01949">
    <property type="entry name" value="GGDEF"/>
    <property type="match status" value="1"/>
</dbReference>
<dbReference type="NCBIfam" id="TIGR00254">
    <property type="entry name" value="GGDEF"/>
    <property type="match status" value="1"/>
</dbReference>
<evidence type="ECO:0000256" key="1">
    <source>
        <dbReference type="SAM" id="Phobius"/>
    </source>
</evidence>
<dbReference type="PROSITE" id="PS50887">
    <property type="entry name" value="GGDEF"/>
    <property type="match status" value="1"/>
</dbReference>
<dbReference type="SUPFAM" id="SSF55073">
    <property type="entry name" value="Nucleotide cyclase"/>
    <property type="match status" value="1"/>
</dbReference>
<dbReference type="Proteomes" id="UP001500967">
    <property type="component" value="Unassembled WGS sequence"/>
</dbReference>